<accession>A0A8T9QAP0</accession>
<dbReference type="EMBL" id="CP095046">
    <property type="protein sequence ID" value="UOQ73208.1"/>
    <property type="molecule type" value="Genomic_DNA"/>
</dbReference>
<organism evidence="1 2">
    <name type="scientific">Hymenobacter cellulosilyticus</name>
    <dbReference type="NCBI Taxonomy" id="2932248"/>
    <lineage>
        <taxon>Bacteria</taxon>
        <taxon>Pseudomonadati</taxon>
        <taxon>Bacteroidota</taxon>
        <taxon>Cytophagia</taxon>
        <taxon>Cytophagales</taxon>
        <taxon>Hymenobacteraceae</taxon>
        <taxon>Hymenobacter</taxon>
    </lineage>
</organism>
<evidence type="ECO:0000313" key="1">
    <source>
        <dbReference type="EMBL" id="UOQ73208.1"/>
    </source>
</evidence>
<name>A0A8T9QAP0_9BACT</name>
<dbReference type="Proteomes" id="UP000831796">
    <property type="component" value="Chromosome"/>
</dbReference>
<proteinExistence type="predicted"/>
<evidence type="ECO:0000313" key="2">
    <source>
        <dbReference type="Proteomes" id="UP000831796"/>
    </source>
</evidence>
<gene>
    <name evidence="1" type="ORF">MUN79_04350</name>
</gene>
<protein>
    <submittedName>
        <fullName evidence="1">Uncharacterized protein</fullName>
    </submittedName>
</protein>
<keyword evidence="2" id="KW-1185">Reference proteome</keyword>
<dbReference type="AlphaFoldDB" id="A0A8T9QAP0"/>
<reference evidence="1" key="1">
    <citation type="submission" date="2022-04" db="EMBL/GenBank/DDBJ databases">
        <title>Hymenobacter sp. isolated from the air.</title>
        <authorList>
            <person name="Won M."/>
            <person name="Lee C.-M."/>
            <person name="Woen H.-Y."/>
            <person name="Kwon S.-W."/>
        </authorList>
    </citation>
    <scope>NUCLEOTIDE SEQUENCE</scope>
    <source>
        <strain evidence="1">5116S-3</strain>
    </source>
</reference>
<dbReference type="KEGG" id="hcu:MUN79_04350"/>
<sequence length="100" mass="11340">MSAKLASAIYFQNAAGQLLEDPAGFLRVNWSSGPRQLQDTKALFTHMASALKRRGWSRILIDQVGMLPFSEVEQRWVAEEWLPHAVVGGYRHGPLLYRLM</sequence>
<dbReference type="RefSeq" id="WP_244676562.1">
    <property type="nucleotide sequence ID" value="NZ_CP095046.1"/>
</dbReference>